<keyword evidence="4" id="KW-1185">Reference proteome</keyword>
<dbReference type="CDD" id="cd01837">
    <property type="entry name" value="SGNH_plant_lipase_like"/>
    <property type="match status" value="1"/>
</dbReference>
<feature type="chain" id="PRO_5032621614" description="GDSL esterase/lipase" evidence="2">
    <location>
        <begin position="27"/>
        <end position="363"/>
    </location>
</feature>
<gene>
    <name evidence="3" type="ORF">NCGR_LOCUS31956</name>
</gene>
<reference evidence="3" key="1">
    <citation type="submission" date="2020-10" db="EMBL/GenBank/DDBJ databases">
        <authorList>
            <person name="Han B."/>
            <person name="Lu T."/>
            <person name="Zhao Q."/>
            <person name="Huang X."/>
            <person name="Zhao Y."/>
        </authorList>
    </citation>
    <scope>NUCLEOTIDE SEQUENCE</scope>
</reference>
<proteinExistence type="inferred from homology"/>
<sequence length="363" mass="38746">MSALRHSLPIILLQLYMLCVLPPAAAKVTALIVFGDSTVDTGNNNYISTLVKSDFAPYGRDLRPPGSGSGGQPTGRFSNGRLAVDFISEAFGLPPLVPAYLDPNVNMNSLATGACFASAGAGYDNATSDLFSVLPLWKELDYFKEYAAKLRSFQGEDRVQETLSEALYVVSMGTNDFLENYYAVRSGHAAEYAESASGYAGYLLGVAESFASALHALGARKLDLNGLPPMGCLPLERHAATGACTEEYNAVARAFNAGLRDLVARLDDSDEGLGGGARVVYGDVYGPVADVLADPAAYGFEDVAAGCCGITGRLEMGYMCNEASPLTCADAGKYAFWDAIHPTEHLHRFLADRKMNTTLYVFQ</sequence>
<evidence type="ECO:0000256" key="1">
    <source>
        <dbReference type="ARBA" id="ARBA00008668"/>
    </source>
</evidence>
<keyword evidence="2" id="KW-0732">Signal</keyword>
<dbReference type="Gene3D" id="3.40.50.1110">
    <property type="entry name" value="SGNH hydrolase"/>
    <property type="match status" value="1"/>
</dbReference>
<dbReference type="PANTHER" id="PTHR45642:SF151">
    <property type="entry name" value="OS04G0547800 PROTEIN"/>
    <property type="match status" value="1"/>
</dbReference>
<dbReference type="PANTHER" id="PTHR45642">
    <property type="entry name" value="GDSL ESTERASE/LIPASE EXL3"/>
    <property type="match status" value="1"/>
</dbReference>
<dbReference type="GO" id="GO:0016788">
    <property type="term" value="F:hydrolase activity, acting on ester bonds"/>
    <property type="evidence" value="ECO:0007669"/>
    <property type="project" value="InterPro"/>
</dbReference>
<name>A0A811PK37_9POAL</name>
<dbReference type="InterPro" id="IPR035669">
    <property type="entry name" value="SGNH_plant_lipase-like"/>
</dbReference>
<evidence type="ECO:0000313" key="4">
    <source>
        <dbReference type="Proteomes" id="UP000604825"/>
    </source>
</evidence>
<evidence type="ECO:0008006" key="5">
    <source>
        <dbReference type="Google" id="ProtNLM"/>
    </source>
</evidence>
<dbReference type="Pfam" id="PF00657">
    <property type="entry name" value="Lipase_GDSL"/>
    <property type="match status" value="1"/>
</dbReference>
<dbReference type="InterPro" id="IPR050592">
    <property type="entry name" value="GDSL_lipolytic_enzyme"/>
</dbReference>
<dbReference type="EMBL" id="CAJGYO010000007">
    <property type="protein sequence ID" value="CAD6247777.1"/>
    <property type="molecule type" value="Genomic_DNA"/>
</dbReference>
<evidence type="ECO:0000256" key="2">
    <source>
        <dbReference type="SAM" id="SignalP"/>
    </source>
</evidence>
<dbReference type="OrthoDB" id="1600564at2759"/>
<comment type="similarity">
    <text evidence="1">Belongs to the 'GDSL' lipolytic enzyme family.</text>
</comment>
<dbReference type="InterPro" id="IPR001087">
    <property type="entry name" value="GDSL"/>
</dbReference>
<feature type="signal peptide" evidence="2">
    <location>
        <begin position="1"/>
        <end position="26"/>
    </location>
</feature>
<dbReference type="SUPFAM" id="SSF52266">
    <property type="entry name" value="SGNH hydrolase"/>
    <property type="match status" value="1"/>
</dbReference>
<organism evidence="3 4">
    <name type="scientific">Miscanthus lutarioriparius</name>
    <dbReference type="NCBI Taxonomy" id="422564"/>
    <lineage>
        <taxon>Eukaryota</taxon>
        <taxon>Viridiplantae</taxon>
        <taxon>Streptophyta</taxon>
        <taxon>Embryophyta</taxon>
        <taxon>Tracheophyta</taxon>
        <taxon>Spermatophyta</taxon>
        <taxon>Magnoliopsida</taxon>
        <taxon>Liliopsida</taxon>
        <taxon>Poales</taxon>
        <taxon>Poaceae</taxon>
        <taxon>PACMAD clade</taxon>
        <taxon>Panicoideae</taxon>
        <taxon>Andropogonodae</taxon>
        <taxon>Andropogoneae</taxon>
        <taxon>Saccharinae</taxon>
        <taxon>Miscanthus</taxon>
    </lineage>
</organism>
<protein>
    <recommendedName>
        <fullName evidence="5">GDSL esterase/lipase</fullName>
    </recommendedName>
</protein>
<dbReference type="AlphaFoldDB" id="A0A811PK37"/>
<dbReference type="Proteomes" id="UP000604825">
    <property type="component" value="Unassembled WGS sequence"/>
</dbReference>
<evidence type="ECO:0000313" key="3">
    <source>
        <dbReference type="EMBL" id="CAD6247777.1"/>
    </source>
</evidence>
<dbReference type="InterPro" id="IPR036514">
    <property type="entry name" value="SGNH_hydro_sf"/>
</dbReference>
<accession>A0A811PK37</accession>
<comment type="caution">
    <text evidence="3">The sequence shown here is derived from an EMBL/GenBank/DDBJ whole genome shotgun (WGS) entry which is preliminary data.</text>
</comment>